<evidence type="ECO:0000313" key="2">
    <source>
        <dbReference type="EMBL" id="ANX00885.1"/>
    </source>
</evidence>
<dbReference type="InterPro" id="IPR009061">
    <property type="entry name" value="DNA-bd_dom_put_sf"/>
</dbReference>
<dbReference type="SUPFAM" id="SSF46955">
    <property type="entry name" value="Putative DNA-binding domain"/>
    <property type="match status" value="1"/>
</dbReference>
<dbReference type="CDD" id="cd04762">
    <property type="entry name" value="HTH_MerR-trunc"/>
    <property type="match status" value="1"/>
</dbReference>
<dbReference type="Gene3D" id="1.10.1660.10">
    <property type="match status" value="1"/>
</dbReference>
<dbReference type="NCBIfam" id="TIGR01764">
    <property type="entry name" value="excise"/>
    <property type="match status" value="1"/>
</dbReference>
<evidence type="ECO:0000313" key="3">
    <source>
        <dbReference type="Proteomes" id="UP000092931"/>
    </source>
</evidence>
<reference evidence="2 3" key="1">
    <citation type="submission" date="2016-02" db="EMBL/GenBank/DDBJ databases">
        <title>Comparison of Clostridium stercorarium subspecies using comparative genomics and transcriptomics.</title>
        <authorList>
            <person name="Schellenberg J."/>
            <person name="Thallinger G."/>
            <person name="Levin D.B."/>
            <person name="Zhang X."/>
            <person name="Alvare G."/>
            <person name="Fristensky B."/>
            <person name="Sparling R."/>
        </authorList>
    </citation>
    <scope>NUCLEOTIDE SEQUENCE [LARGE SCALE GENOMIC DNA]</scope>
    <source>
        <strain evidence="2 3">DSM 9219</strain>
    </source>
</reference>
<dbReference type="EMBL" id="CP014673">
    <property type="protein sequence ID" value="ANX00885.1"/>
    <property type="molecule type" value="Genomic_DNA"/>
</dbReference>
<sequence length="77" mass="8672">MTVKSDFVPLSKAVEILGVSQSTLYRYEKAGLIKAYRTAGGHRRFSVDELSLFLEKMRNGDFSNCNAQKQLTGLRTQ</sequence>
<protein>
    <recommendedName>
        <fullName evidence="1">HTH merR-type domain-containing protein</fullName>
    </recommendedName>
</protein>
<evidence type="ECO:0000259" key="1">
    <source>
        <dbReference type="PROSITE" id="PS50937"/>
    </source>
</evidence>
<accession>A0A1B1YJE5</accession>
<dbReference type="Pfam" id="PF00376">
    <property type="entry name" value="MerR"/>
    <property type="match status" value="1"/>
</dbReference>
<dbReference type="GO" id="GO:0003677">
    <property type="term" value="F:DNA binding"/>
    <property type="evidence" value="ECO:0007669"/>
    <property type="project" value="InterPro"/>
</dbReference>
<organism evidence="2 3">
    <name type="scientific">Thermoclostridium stercorarium subsp. leptospartum DSM 9219</name>
    <dbReference type="NCBI Taxonomy" id="1346611"/>
    <lineage>
        <taxon>Bacteria</taxon>
        <taxon>Bacillati</taxon>
        <taxon>Bacillota</taxon>
        <taxon>Clostridia</taxon>
        <taxon>Eubacteriales</taxon>
        <taxon>Oscillospiraceae</taxon>
        <taxon>Thermoclostridium</taxon>
    </lineage>
</organism>
<proteinExistence type="predicted"/>
<feature type="domain" description="HTH merR-type" evidence="1">
    <location>
        <begin position="15"/>
        <end position="46"/>
    </location>
</feature>
<name>A0A1B1YJE5_THEST</name>
<dbReference type="GO" id="GO:0006355">
    <property type="term" value="P:regulation of DNA-templated transcription"/>
    <property type="evidence" value="ECO:0007669"/>
    <property type="project" value="InterPro"/>
</dbReference>
<gene>
    <name evidence="2" type="ORF">CSTERLE_04445</name>
</gene>
<dbReference type="InterPro" id="IPR000551">
    <property type="entry name" value="MerR-type_HTH_dom"/>
</dbReference>
<dbReference type="Proteomes" id="UP000092931">
    <property type="component" value="Chromosome"/>
</dbReference>
<dbReference type="PROSITE" id="PS50937">
    <property type="entry name" value="HTH_MERR_2"/>
    <property type="match status" value="1"/>
</dbReference>
<dbReference type="AlphaFoldDB" id="A0A1B1YJE5"/>
<dbReference type="InterPro" id="IPR010093">
    <property type="entry name" value="SinI_DNA-bd"/>
</dbReference>